<accession>A0A316VTH1</accession>
<dbReference type="InParanoid" id="A0A316VTH1"/>
<protein>
    <submittedName>
        <fullName evidence="1">Uncharacterized protein</fullName>
    </submittedName>
</protein>
<dbReference type="RefSeq" id="XP_025366883.1">
    <property type="nucleotide sequence ID" value="XM_025514764.1"/>
</dbReference>
<sequence length="80" mass="8861">MSGSCMLLSLARRSQLFRAQAAHVLAREKAKPFAKLDRSNPCRLGDCHNDTQGLECPFAVTSRCSRFRPDVPCVKARLAV</sequence>
<organism evidence="1 2">
    <name type="scientific">Ceraceosorus guamensis</name>
    <dbReference type="NCBI Taxonomy" id="1522189"/>
    <lineage>
        <taxon>Eukaryota</taxon>
        <taxon>Fungi</taxon>
        <taxon>Dikarya</taxon>
        <taxon>Basidiomycota</taxon>
        <taxon>Ustilaginomycotina</taxon>
        <taxon>Exobasidiomycetes</taxon>
        <taxon>Ceraceosorales</taxon>
        <taxon>Ceraceosoraceae</taxon>
        <taxon>Ceraceosorus</taxon>
    </lineage>
</organism>
<gene>
    <name evidence="1" type="ORF">IE81DRAFT_326243</name>
</gene>
<keyword evidence="2" id="KW-1185">Reference proteome</keyword>
<reference evidence="1 2" key="1">
    <citation type="journal article" date="2018" name="Mol. Biol. Evol.">
        <title>Broad Genomic Sampling Reveals a Smut Pathogenic Ancestry of the Fungal Clade Ustilaginomycotina.</title>
        <authorList>
            <person name="Kijpornyongpan T."/>
            <person name="Mondo S.J."/>
            <person name="Barry K."/>
            <person name="Sandor L."/>
            <person name="Lee J."/>
            <person name="Lipzen A."/>
            <person name="Pangilinan J."/>
            <person name="LaButti K."/>
            <person name="Hainaut M."/>
            <person name="Henrissat B."/>
            <person name="Grigoriev I.V."/>
            <person name="Spatafora J.W."/>
            <person name="Aime M.C."/>
        </authorList>
    </citation>
    <scope>NUCLEOTIDE SEQUENCE [LARGE SCALE GENOMIC DNA]</scope>
    <source>
        <strain evidence="1 2">MCA 4658</strain>
    </source>
</reference>
<proteinExistence type="predicted"/>
<evidence type="ECO:0000313" key="2">
    <source>
        <dbReference type="Proteomes" id="UP000245783"/>
    </source>
</evidence>
<evidence type="ECO:0000313" key="1">
    <source>
        <dbReference type="EMBL" id="PWN39723.1"/>
    </source>
</evidence>
<dbReference type="GeneID" id="37036634"/>
<dbReference type="EMBL" id="KZ819448">
    <property type="protein sequence ID" value="PWN39723.1"/>
    <property type="molecule type" value="Genomic_DNA"/>
</dbReference>
<dbReference type="Proteomes" id="UP000245783">
    <property type="component" value="Unassembled WGS sequence"/>
</dbReference>
<dbReference type="AlphaFoldDB" id="A0A316VTH1"/>
<name>A0A316VTH1_9BASI</name>